<keyword evidence="2" id="KW-0808">Transferase</keyword>
<evidence type="ECO:0000256" key="2">
    <source>
        <dbReference type="ARBA" id="ARBA00022679"/>
    </source>
</evidence>
<dbReference type="KEGG" id="hprf:HLPR_17870"/>
<gene>
    <name evidence="3" type="primary">rsmD</name>
    <name evidence="3" type="ORF">HLPR_17870</name>
</gene>
<dbReference type="SUPFAM" id="SSF53335">
    <property type="entry name" value="S-adenosyl-L-methionine-dependent methyltransferases"/>
    <property type="match status" value="1"/>
</dbReference>
<reference evidence="3 4" key="1">
    <citation type="submission" date="2023-08" db="EMBL/GenBank/DDBJ databases">
        <title>Helicovermis profunda gen. nov., sp. nov., a novel mesophilic, fermentative bacterium within the Bacillota from a deep-sea hydrothermal vent chimney.</title>
        <authorList>
            <person name="Miyazaki U."/>
            <person name="Mizutani D."/>
            <person name="Hashimoto Y."/>
            <person name="Tame A."/>
            <person name="Sawayama S."/>
            <person name="Miyazaki J."/>
            <person name="Takai K."/>
            <person name="Nakagawa S."/>
        </authorList>
    </citation>
    <scope>NUCLEOTIDE SEQUENCE [LARGE SCALE GENOMIC DNA]</scope>
    <source>
        <strain evidence="3 4">S502</strain>
    </source>
</reference>
<dbReference type="PIRSF" id="PIRSF004553">
    <property type="entry name" value="CHP00095"/>
    <property type="match status" value="1"/>
</dbReference>
<dbReference type="InterPro" id="IPR029063">
    <property type="entry name" value="SAM-dependent_MTases_sf"/>
</dbReference>
<dbReference type="InterPro" id="IPR002052">
    <property type="entry name" value="DNA_methylase_N6_adenine_CS"/>
</dbReference>
<dbReference type="Proteomes" id="UP001321786">
    <property type="component" value="Chromosome"/>
</dbReference>
<dbReference type="NCBIfam" id="TIGR00095">
    <property type="entry name" value="16S rRNA (guanine(966)-N(2))-methyltransferase RsmD"/>
    <property type="match status" value="1"/>
</dbReference>
<dbReference type="GO" id="GO:0008168">
    <property type="term" value="F:methyltransferase activity"/>
    <property type="evidence" value="ECO:0007669"/>
    <property type="project" value="UniProtKB-KW"/>
</dbReference>
<keyword evidence="1" id="KW-0489">Methyltransferase</keyword>
<dbReference type="InterPro" id="IPR004398">
    <property type="entry name" value="RNA_MeTrfase_RsmD"/>
</dbReference>
<accession>A0AAU9E4D6</accession>
<dbReference type="PROSITE" id="PS00092">
    <property type="entry name" value="N6_MTASE"/>
    <property type="match status" value="1"/>
</dbReference>
<keyword evidence="4" id="KW-1185">Reference proteome</keyword>
<dbReference type="Pfam" id="PF03602">
    <property type="entry name" value="Cons_hypoth95"/>
    <property type="match status" value="1"/>
</dbReference>
<name>A0AAU9E4D6_9FIRM</name>
<evidence type="ECO:0000313" key="4">
    <source>
        <dbReference type="Proteomes" id="UP001321786"/>
    </source>
</evidence>
<dbReference type="EMBL" id="AP028654">
    <property type="protein sequence ID" value="BEP29456.1"/>
    <property type="molecule type" value="Genomic_DNA"/>
</dbReference>
<dbReference type="PANTHER" id="PTHR43542:SF1">
    <property type="entry name" value="METHYLTRANSFERASE"/>
    <property type="match status" value="1"/>
</dbReference>
<dbReference type="CDD" id="cd02440">
    <property type="entry name" value="AdoMet_MTases"/>
    <property type="match status" value="1"/>
</dbReference>
<evidence type="ECO:0000256" key="1">
    <source>
        <dbReference type="ARBA" id="ARBA00022603"/>
    </source>
</evidence>
<dbReference type="GO" id="GO:0003676">
    <property type="term" value="F:nucleic acid binding"/>
    <property type="evidence" value="ECO:0007669"/>
    <property type="project" value="InterPro"/>
</dbReference>
<protein>
    <submittedName>
        <fullName evidence="3">16S rRNA (Guanine(966)-N(2))-methyltransferase RsmD</fullName>
    </submittedName>
</protein>
<organism evidence="3 4">
    <name type="scientific">Helicovermis profundi</name>
    <dbReference type="NCBI Taxonomy" id="3065157"/>
    <lineage>
        <taxon>Bacteria</taxon>
        <taxon>Bacillati</taxon>
        <taxon>Bacillota</taxon>
        <taxon>Clostridia</taxon>
        <taxon>Helicovermis</taxon>
    </lineage>
</organism>
<dbReference type="PANTHER" id="PTHR43542">
    <property type="entry name" value="METHYLTRANSFERASE"/>
    <property type="match status" value="1"/>
</dbReference>
<proteinExistence type="predicted"/>
<dbReference type="GO" id="GO:0031167">
    <property type="term" value="P:rRNA methylation"/>
    <property type="evidence" value="ECO:0007669"/>
    <property type="project" value="InterPro"/>
</dbReference>
<dbReference type="Gene3D" id="3.40.50.150">
    <property type="entry name" value="Vaccinia Virus protein VP39"/>
    <property type="match status" value="1"/>
</dbReference>
<sequence length="200" mass="22870">MYVNNKNYKENAVYILLTNMRIISGKARGIKLTTIEGISTRPTTDRIKENIFNIIAFEIGESDVLDLFSGSGAIGLEFASRGAKKVSMVENNPKCIKFIKANINATSLNDLVEIYTENVFNSFRFFSSNSFDIIFMDPPYSKNLVNETIELIAEKKILKKDGIIIAEHDIKDEVFEKICDIEKYKYKKYGKTGVSFYRRK</sequence>
<evidence type="ECO:0000313" key="3">
    <source>
        <dbReference type="EMBL" id="BEP29456.1"/>
    </source>
</evidence>
<dbReference type="AlphaFoldDB" id="A0AAU9E4D6"/>